<sequence length="79" mass="8693">MTVTYEAVPRIYVWPKWFGENNKLASGFEPKMDIKLPLTGPDGATISSEDIRVVGKDLPYPLRTSASSATWLSAPTKPP</sequence>
<name>A0ABQ2V8U1_9ACTN</name>
<keyword evidence="2" id="KW-1185">Reference proteome</keyword>
<accession>A0ABQ2V8U1</accession>
<comment type="caution">
    <text evidence="1">The sequence shown here is derived from an EMBL/GenBank/DDBJ whole genome shotgun (WGS) entry which is preliminary data.</text>
</comment>
<reference evidence="2" key="1">
    <citation type="journal article" date="2019" name="Int. J. Syst. Evol. Microbiol.">
        <title>The Global Catalogue of Microorganisms (GCM) 10K type strain sequencing project: providing services to taxonomists for standard genome sequencing and annotation.</title>
        <authorList>
            <consortium name="The Broad Institute Genomics Platform"/>
            <consortium name="The Broad Institute Genome Sequencing Center for Infectious Disease"/>
            <person name="Wu L."/>
            <person name="Ma J."/>
        </authorList>
    </citation>
    <scope>NUCLEOTIDE SEQUENCE [LARGE SCALE GENOMIC DNA]</scope>
    <source>
        <strain evidence="2">JCM 3399</strain>
    </source>
</reference>
<evidence type="ECO:0000313" key="1">
    <source>
        <dbReference type="EMBL" id="GGU74680.1"/>
    </source>
</evidence>
<proteinExistence type="predicted"/>
<evidence type="ECO:0000313" key="2">
    <source>
        <dbReference type="Proteomes" id="UP000654471"/>
    </source>
</evidence>
<gene>
    <name evidence="1" type="ORF">GCM10010211_45720</name>
</gene>
<dbReference type="RefSeq" id="WP_189302798.1">
    <property type="nucleotide sequence ID" value="NZ_BMRP01000016.1"/>
</dbReference>
<dbReference type="EMBL" id="BMRP01000016">
    <property type="protein sequence ID" value="GGU74680.1"/>
    <property type="molecule type" value="Genomic_DNA"/>
</dbReference>
<dbReference type="Proteomes" id="UP000654471">
    <property type="component" value="Unassembled WGS sequence"/>
</dbReference>
<organism evidence="1 2">
    <name type="scientific">Streptomyces albospinus</name>
    <dbReference type="NCBI Taxonomy" id="285515"/>
    <lineage>
        <taxon>Bacteria</taxon>
        <taxon>Bacillati</taxon>
        <taxon>Actinomycetota</taxon>
        <taxon>Actinomycetes</taxon>
        <taxon>Kitasatosporales</taxon>
        <taxon>Streptomycetaceae</taxon>
        <taxon>Streptomyces</taxon>
    </lineage>
</organism>
<protein>
    <submittedName>
        <fullName evidence="1">Uncharacterized protein</fullName>
    </submittedName>
</protein>